<dbReference type="InterPro" id="IPR029063">
    <property type="entry name" value="SAM-dependent_MTases_sf"/>
</dbReference>
<dbReference type="CDD" id="cd02440">
    <property type="entry name" value="AdoMet_MTases"/>
    <property type="match status" value="1"/>
</dbReference>
<dbReference type="RefSeq" id="WP_149763249.1">
    <property type="nucleotide sequence ID" value="NZ_BSPE01000029.1"/>
</dbReference>
<keyword evidence="2 5" id="KW-0489">Methyltransferase</keyword>
<sequence length="283" mass="31690">MGQSSSRPHEASANWAIYTGAAAYYQSTRPGYPDGVVQTIVDALPDICTPIIAVDVGCGTGIFTRHIADALKTTDKVIGIEPNDDMRREAFEASKAYRNIELLSGSSDHIPIDDEKAALVTAASAAHWFNLEKYYEEAARALRLKGVIAIVQNKLRWWDSEFLAQYEAFHERFLLGYRRGTFPNQFGGFSEETFWEDLARHPDFSNVRRSSWKWTRTLVPDEFETLSLSTSHTRRALAENDAAAVMAELRRILEASADAEGKLIVPYVTEVTIAERNAVPSRI</sequence>
<dbReference type="InterPro" id="IPR051052">
    <property type="entry name" value="Diverse_substrate_MTase"/>
</dbReference>
<evidence type="ECO:0000313" key="5">
    <source>
        <dbReference type="EMBL" id="SFL05167.1"/>
    </source>
</evidence>
<feature type="domain" description="Methyltransferase type 11" evidence="4">
    <location>
        <begin position="54"/>
        <end position="150"/>
    </location>
</feature>
<keyword evidence="3 5" id="KW-0808">Transferase</keyword>
<evidence type="ECO:0000313" key="6">
    <source>
        <dbReference type="Proteomes" id="UP000323300"/>
    </source>
</evidence>
<evidence type="ECO:0000256" key="1">
    <source>
        <dbReference type="ARBA" id="ARBA00008361"/>
    </source>
</evidence>
<evidence type="ECO:0000256" key="3">
    <source>
        <dbReference type="ARBA" id="ARBA00022679"/>
    </source>
</evidence>
<evidence type="ECO:0000259" key="4">
    <source>
        <dbReference type="Pfam" id="PF08241"/>
    </source>
</evidence>
<dbReference type="Pfam" id="PF08241">
    <property type="entry name" value="Methyltransf_11"/>
    <property type="match status" value="1"/>
</dbReference>
<evidence type="ECO:0000256" key="2">
    <source>
        <dbReference type="ARBA" id="ARBA00022603"/>
    </source>
</evidence>
<proteinExistence type="inferred from homology"/>
<dbReference type="InterPro" id="IPR013216">
    <property type="entry name" value="Methyltransf_11"/>
</dbReference>
<accession>A0A1I4EKV1</accession>
<dbReference type="GO" id="GO:0032259">
    <property type="term" value="P:methylation"/>
    <property type="evidence" value="ECO:0007669"/>
    <property type="project" value="UniProtKB-KW"/>
</dbReference>
<dbReference type="SUPFAM" id="SSF53335">
    <property type="entry name" value="S-adenosyl-L-methionine-dependent methyltransferases"/>
    <property type="match status" value="1"/>
</dbReference>
<dbReference type="OrthoDB" id="9797252at2"/>
<dbReference type="Gene3D" id="3.40.50.150">
    <property type="entry name" value="Vaccinia Virus protein VP39"/>
    <property type="match status" value="1"/>
</dbReference>
<reference evidence="5 6" key="1">
    <citation type="submission" date="2016-10" db="EMBL/GenBank/DDBJ databases">
        <authorList>
            <person name="Varghese N."/>
            <person name="Submissions S."/>
        </authorList>
    </citation>
    <scope>NUCLEOTIDE SEQUENCE [LARGE SCALE GENOMIC DNA]</scope>
    <source>
        <strain evidence="5 6">DSM 21822</strain>
    </source>
</reference>
<dbReference type="PANTHER" id="PTHR44942:SF4">
    <property type="entry name" value="METHYLTRANSFERASE TYPE 11 DOMAIN-CONTAINING PROTEIN"/>
    <property type="match status" value="1"/>
</dbReference>
<dbReference type="AlphaFoldDB" id="A0A1I4EKV1"/>
<dbReference type="Proteomes" id="UP000323300">
    <property type="component" value="Unassembled WGS sequence"/>
</dbReference>
<keyword evidence="6" id="KW-1185">Reference proteome</keyword>
<dbReference type="GO" id="GO:0008757">
    <property type="term" value="F:S-adenosylmethionine-dependent methyltransferase activity"/>
    <property type="evidence" value="ECO:0007669"/>
    <property type="project" value="InterPro"/>
</dbReference>
<name>A0A1I4EKV1_9HYPH</name>
<comment type="similarity">
    <text evidence="1">Belongs to the methyltransferase superfamily.</text>
</comment>
<dbReference type="EMBL" id="FOSL01000026">
    <property type="protein sequence ID" value="SFL05167.1"/>
    <property type="molecule type" value="Genomic_DNA"/>
</dbReference>
<organism evidence="5 6">
    <name type="scientific">Neomesorhizobium albiziae</name>
    <dbReference type="NCBI Taxonomy" id="335020"/>
    <lineage>
        <taxon>Bacteria</taxon>
        <taxon>Pseudomonadati</taxon>
        <taxon>Pseudomonadota</taxon>
        <taxon>Alphaproteobacteria</taxon>
        <taxon>Hyphomicrobiales</taxon>
        <taxon>Phyllobacteriaceae</taxon>
        <taxon>Neomesorhizobium</taxon>
    </lineage>
</organism>
<protein>
    <submittedName>
        <fullName evidence="5">Methyltransferase domain-containing protein</fullName>
    </submittedName>
</protein>
<gene>
    <name evidence="5" type="ORF">SAMN04488498_12667</name>
</gene>
<dbReference type="PANTHER" id="PTHR44942">
    <property type="entry name" value="METHYLTRANSF_11 DOMAIN-CONTAINING PROTEIN"/>
    <property type="match status" value="1"/>
</dbReference>